<evidence type="ECO:0000256" key="1">
    <source>
        <dbReference type="ARBA" id="ARBA00004651"/>
    </source>
</evidence>
<feature type="transmembrane region" description="Helical" evidence="7">
    <location>
        <begin position="174"/>
        <end position="198"/>
    </location>
</feature>
<evidence type="ECO:0000256" key="5">
    <source>
        <dbReference type="ARBA" id="ARBA00022989"/>
    </source>
</evidence>
<feature type="transmembrane region" description="Helical" evidence="7">
    <location>
        <begin position="372"/>
        <end position="396"/>
    </location>
</feature>
<dbReference type="PRINTS" id="PR01036">
    <property type="entry name" value="TCRTETB"/>
</dbReference>
<dbReference type="InterPro" id="IPR036259">
    <property type="entry name" value="MFS_trans_sf"/>
</dbReference>
<accession>A0A0R1Q8Z1</accession>
<proteinExistence type="predicted"/>
<dbReference type="STRING" id="1423812.FD20_GL000022"/>
<feature type="transmembrane region" description="Helical" evidence="7">
    <location>
        <begin position="234"/>
        <end position="256"/>
    </location>
</feature>
<feature type="transmembrane region" description="Helical" evidence="7">
    <location>
        <begin position="408"/>
        <end position="426"/>
    </location>
</feature>
<feature type="transmembrane region" description="Helical" evidence="7">
    <location>
        <begin position="120"/>
        <end position="140"/>
    </location>
</feature>
<evidence type="ECO:0000256" key="7">
    <source>
        <dbReference type="SAM" id="Phobius"/>
    </source>
</evidence>
<feature type="transmembrane region" description="Helical" evidence="7">
    <location>
        <begin position="21"/>
        <end position="45"/>
    </location>
</feature>
<evidence type="ECO:0000313" key="9">
    <source>
        <dbReference type="EMBL" id="KRL38986.1"/>
    </source>
</evidence>
<dbReference type="InterPro" id="IPR011701">
    <property type="entry name" value="MFS"/>
</dbReference>
<dbReference type="NCBIfam" id="TIGR00711">
    <property type="entry name" value="efflux_EmrB"/>
    <property type="match status" value="1"/>
</dbReference>
<feature type="transmembrane region" description="Helical" evidence="7">
    <location>
        <begin position="310"/>
        <end position="329"/>
    </location>
</feature>
<feature type="transmembrane region" description="Helical" evidence="7">
    <location>
        <begin position="89"/>
        <end position="114"/>
    </location>
</feature>
<evidence type="ECO:0000256" key="2">
    <source>
        <dbReference type="ARBA" id="ARBA00022448"/>
    </source>
</evidence>
<feature type="transmembrane region" description="Helical" evidence="7">
    <location>
        <begin position="147"/>
        <end position="168"/>
    </location>
</feature>
<comment type="caution">
    <text evidence="9">The sequence shown here is derived from an EMBL/GenBank/DDBJ whole genome shotgun (WGS) entry which is preliminary data.</text>
</comment>
<dbReference type="GO" id="GO:0005886">
    <property type="term" value="C:plasma membrane"/>
    <property type="evidence" value="ECO:0007669"/>
    <property type="project" value="UniProtKB-SubCell"/>
</dbReference>
<keyword evidence="3" id="KW-1003">Cell membrane</keyword>
<feature type="domain" description="Major facilitator superfamily (MFS) profile" evidence="8">
    <location>
        <begin position="22"/>
        <end position="457"/>
    </location>
</feature>
<keyword evidence="2" id="KW-0813">Transport</keyword>
<evidence type="ECO:0000313" key="10">
    <source>
        <dbReference type="Proteomes" id="UP000051155"/>
    </source>
</evidence>
<feature type="transmembrane region" description="Helical" evidence="7">
    <location>
        <begin position="276"/>
        <end position="298"/>
    </location>
</feature>
<sequence>MKQAIKLITQGVFIMNKKQKIITFSMAIGIFLCMLDTTIMNIALPKIQTGLNVSLESLSWALNIYTIIFAVLTIPFARIADLFGKNKVYLIGLAAFMLGSLFSGIAANTIWLVIGRGIQSLGAAIVFPASMTIGISSVSLKDRKTVLTVLGITQGLAAALGPTVGGIITQYLNWRYIFFINLPLITLALFLAICLLPLKNEKVVNAKIDLPGMFLSMIMLFSLTLILIKGNDWGWHSSSIIILVATVPLSLGLFVIIEHYSHAPMIPLALFRERQFVGAVLAMTLSSIFLVGIMVIMPTFFTTVLEKSELTAALMITPTSLMIFFLSPVGGRLVETTGPRLMMLLGFLLMIAGYIVLAIIDPEHYNQLVISFMLIGGGFGIIAGPIVILGASNFTGELLTASQSVLGLFRQIGTLLAVAVFVSSLTTNLKTAKTRSLNNADARIEAAALPHASKKAFKENVKKALEHGETANKSQSAMTVRAKTITKTRYKAVLARIPNGSSLPETAKQNIYAKVSARVKQNIKHQRSIVLFVTKRIKQDIKRNLKQAFLSPYRKAVPFIILSGFSSFLFYRKKDYHHMSS</sequence>
<evidence type="ECO:0000259" key="8">
    <source>
        <dbReference type="PROSITE" id="PS50850"/>
    </source>
</evidence>
<gene>
    <name evidence="9" type="ORF">FD20_GL000022</name>
</gene>
<dbReference type="Gene3D" id="1.20.1720.10">
    <property type="entry name" value="Multidrug resistance protein D"/>
    <property type="match status" value="1"/>
</dbReference>
<dbReference type="PATRIC" id="fig|1423812.3.peg.23"/>
<dbReference type="AlphaFoldDB" id="A0A0R1Q8Z1"/>
<dbReference type="EMBL" id="AZEG01000001">
    <property type="protein sequence ID" value="KRL38986.1"/>
    <property type="molecule type" value="Genomic_DNA"/>
</dbReference>
<keyword evidence="4 7" id="KW-0812">Transmembrane</keyword>
<comment type="subcellular location">
    <subcellularLocation>
        <location evidence="1">Cell membrane</location>
        <topology evidence="1">Multi-pass membrane protein</topology>
    </subcellularLocation>
</comment>
<dbReference type="CDD" id="cd17321">
    <property type="entry name" value="MFS_MMR_MDR_like"/>
    <property type="match status" value="1"/>
</dbReference>
<feature type="transmembrane region" description="Helical" evidence="7">
    <location>
        <begin position="210"/>
        <end position="228"/>
    </location>
</feature>
<dbReference type="GO" id="GO:0022857">
    <property type="term" value="F:transmembrane transporter activity"/>
    <property type="evidence" value="ECO:0007669"/>
    <property type="project" value="InterPro"/>
</dbReference>
<keyword evidence="10" id="KW-1185">Reference proteome</keyword>
<evidence type="ECO:0000256" key="6">
    <source>
        <dbReference type="ARBA" id="ARBA00023136"/>
    </source>
</evidence>
<reference evidence="9 10" key="1">
    <citation type="journal article" date="2015" name="Genome Announc.">
        <title>Expanding the biotechnology potential of lactobacilli through comparative genomics of 213 strains and associated genera.</title>
        <authorList>
            <person name="Sun Z."/>
            <person name="Harris H.M."/>
            <person name="McCann A."/>
            <person name="Guo C."/>
            <person name="Argimon S."/>
            <person name="Zhang W."/>
            <person name="Yang X."/>
            <person name="Jeffery I.B."/>
            <person name="Cooney J.C."/>
            <person name="Kagawa T.F."/>
            <person name="Liu W."/>
            <person name="Song Y."/>
            <person name="Salvetti E."/>
            <person name="Wrobel A."/>
            <person name="Rasinkangas P."/>
            <person name="Parkhill J."/>
            <person name="Rea M.C."/>
            <person name="O'Sullivan O."/>
            <person name="Ritari J."/>
            <person name="Douillard F.P."/>
            <person name="Paul Ross R."/>
            <person name="Yang R."/>
            <person name="Briner A.E."/>
            <person name="Felis G.E."/>
            <person name="de Vos W.M."/>
            <person name="Barrangou R."/>
            <person name="Klaenhammer T.R."/>
            <person name="Caufield P.W."/>
            <person name="Cui Y."/>
            <person name="Zhang H."/>
            <person name="O'Toole P.W."/>
        </authorList>
    </citation>
    <scope>NUCLEOTIDE SEQUENCE [LARGE SCALE GENOMIC DNA]</scope>
    <source>
        <strain evidence="9 10">DSM 19971</strain>
    </source>
</reference>
<dbReference type="SUPFAM" id="SSF103473">
    <property type="entry name" value="MFS general substrate transporter"/>
    <property type="match status" value="1"/>
</dbReference>
<dbReference type="Gene3D" id="1.20.1250.20">
    <property type="entry name" value="MFS general substrate transporter like domains"/>
    <property type="match status" value="1"/>
</dbReference>
<dbReference type="Pfam" id="PF07690">
    <property type="entry name" value="MFS_1"/>
    <property type="match status" value="1"/>
</dbReference>
<evidence type="ECO:0000256" key="4">
    <source>
        <dbReference type="ARBA" id="ARBA00022692"/>
    </source>
</evidence>
<feature type="transmembrane region" description="Helical" evidence="7">
    <location>
        <begin position="57"/>
        <end position="77"/>
    </location>
</feature>
<dbReference type="PROSITE" id="PS50850">
    <property type="entry name" value="MFS"/>
    <property type="match status" value="1"/>
</dbReference>
<organism evidence="9 10">
    <name type="scientific">Liquorilactobacillus uvarum DSM 19971</name>
    <dbReference type="NCBI Taxonomy" id="1423812"/>
    <lineage>
        <taxon>Bacteria</taxon>
        <taxon>Bacillati</taxon>
        <taxon>Bacillota</taxon>
        <taxon>Bacilli</taxon>
        <taxon>Lactobacillales</taxon>
        <taxon>Lactobacillaceae</taxon>
        <taxon>Liquorilactobacillus</taxon>
    </lineage>
</organism>
<dbReference type="PANTHER" id="PTHR42718:SF46">
    <property type="entry name" value="BLR6921 PROTEIN"/>
    <property type="match status" value="1"/>
</dbReference>
<dbReference type="InterPro" id="IPR020846">
    <property type="entry name" value="MFS_dom"/>
</dbReference>
<dbReference type="Proteomes" id="UP000051155">
    <property type="component" value="Unassembled WGS sequence"/>
</dbReference>
<evidence type="ECO:0000256" key="3">
    <source>
        <dbReference type="ARBA" id="ARBA00022475"/>
    </source>
</evidence>
<name>A0A0R1Q8Z1_9LACO</name>
<dbReference type="PANTHER" id="PTHR42718">
    <property type="entry name" value="MAJOR FACILITATOR SUPERFAMILY MULTIDRUG TRANSPORTER MFSC"/>
    <property type="match status" value="1"/>
</dbReference>
<keyword evidence="6 7" id="KW-0472">Membrane</keyword>
<feature type="transmembrane region" description="Helical" evidence="7">
    <location>
        <begin position="341"/>
        <end position="360"/>
    </location>
</feature>
<protein>
    <submittedName>
        <fullName evidence="9">Transporter, major facilitator family protein</fullName>
    </submittedName>
</protein>
<keyword evidence="5 7" id="KW-1133">Transmembrane helix</keyword>
<dbReference type="InterPro" id="IPR004638">
    <property type="entry name" value="EmrB-like"/>
</dbReference>